<dbReference type="AlphaFoldDB" id="A0A930FM34"/>
<name>A0A930FM34_9FIRM</name>
<dbReference type="PANTHER" id="PTHR34071:SF2">
    <property type="entry name" value="FLAVIN-NUCLEOTIDE-BINDING PROTEIN"/>
    <property type="match status" value="1"/>
</dbReference>
<reference evidence="1" key="1">
    <citation type="submission" date="2020-04" db="EMBL/GenBank/DDBJ databases">
        <title>Deep metagenomics examines the oral microbiome during advanced dental caries in children, revealing novel taxa and co-occurrences with host molecules.</title>
        <authorList>
            <person name="Baker J.L."/>
            <person name="Morton J.T."/>
            <person name="Dinis M."/>
            <person name="Alvarez R."/>
            <person name="Tran N.C."/>
            <person name="Knight R."/>
            <person name="Edlund A."/>
        </authorList>
    </citation>
    <scope>NUCLEOTIDE SEQUENCE</scope>
    <source>
        <strain evidence="1">JCVI_32_bin.14</strain>
    </source>
</reference>
<dbReference type="Pfam" id="PF12900">
    <property type="entry name" value="Pyridox_ox_2"/>
    <property type="match status" value="1"/>
</dbReference>
<dbReference type="InterPro" id="IPR024747">
    <property type="entry name" value="Pyridox_Oxase-rel"/>
</dbReference>
<accession>A0A930FM34</accession>
<dbReference type="SUPFAM" id="SSF50475">
    <property type="entry name" value="FMN-binding split barrel"/>
    <property type="match status" value="1"/>
</dbReference>
<dbReference type="InterPro" id="IPR012349">
    <property type="entry name" value="Split_barrel_FMN-bd"/>
</dbReference>
<evidence type="ECO:0000313" key="2">
    <source>
        <dbReference type="Proteomes" id="UP000757890"/>
    </source>
</evidence>
<dbReference type="Gene3D" id="2.30.110.10">
    <property type="entry name" value="Electron Transport, Fmn-binding Protein, Chain A"/>
    <property type="match status" value="1"/>
</dbReference>
<proteinExistence type="predicted"/>
<dbReference type="Proteomes" id="UP000757890">
    <property type="component" value="Unassembled WGS sequence"/>
</dbReference>
<dbReference type="EMBL" id="JABZMK010000064">
    <property type="protein sequence ID" value="MBF1129888.1"/>
    <property type="molecule type" value="Genomic_DNA"/>
</dbReference>
<dbReference type="PANTHER" id="PTHR34071">
    <property type="entry name" value="5-NITROIMIDAZOLE ANTIBIOTICS RESISTANCE PROTEIN, NIMA-FAMILY-RELATED PROTEIN-RELATED"/>
    <property type="match status" value="1"/>
</dbReference>
<dbReference type="RefSeq" id="WP_227137192.1">
    <property type="nucleotide sequence ID" value="NZ_CAUBBU010000006.1"/>
</dbReference>
<sequence>MMRRNDREVTEETEIRKVLDECKIVHLGFQDGGRVFVVPVNYGYSYEEGKLTVYFHGADAGLKRELAESNPVIGFEIDNGGAMGRAEKACDYTEYYHSIIGSGPVSVVKDREEKKKILTIFMECQDKKHFEFTDRMAAHVAVYKIEADEFACKEHNM</sequence>
<organism evidence="1 2">
    <name type="scientific">Dialister invisus</name>
    <dbReference type="NCBI Taxonomy" id="218538"/>
    <lineage>
        <taxon>Bacteria</taxon>
        <taxon>Bacillati</taxon>
        <taxon>Bacillota</taxon>
        <taxon>Negativicutes</taxon>
        <taxon>Veillonellales</taxon>
        <taxon>Veillonellaceae</taxon>
        <taxon>Dialister</taxon>
    </lineage>
</organism>
<comment type="caution">
    <text evidence="1">The sequence shown here is derived from an EMBL/GenBank/DDBJ whole genome shotgun (WGS) entry which is preliminary data.</text>
</comment>
<protein>
    <submittedName>
        <fullName evidence="1">Pyridoxamine 5'-phosphate oxidase family protein</fullName>
    </submittedName>
</protein>
<gene>
    <name evidence="1" type="ORF">HXL70_07600</name>
</gene>
<evidence type="ECO:0000313" key="1">
    <source>
        <dbReference type="EMBL" id="MBF1129888.1"/>
    </source>
</evidence>